<sequence length="141" mass="15090">MAVAAMDLLSLTQLLSFDPTPALVSLVWCSSTVPSLTQSQGLSWPASPITTLHNIPHPILQQGGTEAMYPTHPLQKKSIKFLSGAPLQLSRENLGQGVQIQNTRGLQSSGPVWVHLSRSSDSWGMPRGALGKLCCRGRGCC</sequence>
<reference evidence="2 3" key="2">
    <citation type="submission" date="2019-04" db="EMBL/GenBank/DDBJ databases">
        <title>The genome sequence of big-headed turtle.</title>
        <authorList>
            <person name="Gong S."/>
        </authorList>
    </citation>
    <scope>NUCLEOTIDE SEQUENCE [LARGE SCALE GENOMIC DNA]</scope>
    <source>
        <strain evidence="2">DO16091913</strain>
        <tissue evidence="2">Muscle</tissue>
    </source>
</reference>
<evidence type="ECO:0000313" key="3">
    <source>
        <dbReference type="Proteomes" id="UP000297703"/>
    </source>
</evidence>
<name>A0A4D9F5P6_9SAUR</name>
<accession>A0A4D9F5P6</accession>
<gene>
    <name evidence="2" type="ORF">DR999_PMT03315</name>
</gene>
<feature type="chain" id="PRO_5020028250" evidence="1">
    <location>
        <begin position="17"/>
        <end position="141"/>
    </location>
</feature>
<comment type="caution">
    <text evidence="2">The sequence shown here is derived from an EMBL/GenBank/DDBJ whole genome shotgun (WGS) entry which is preliminary data.</text>
</comment>
<dbReference type="Proteomes" id="UP000297703">
    <property type="component" value="Unassembled WGS sequence"/>
</dbReference>
<proteinExistence type="predicted"/>
<reference evidence="2 3" key="1">
    <citation type="submission" date="2019-04" db="EMBL/GenBank/DDBJ databases">
        <title>Draft genome of the big-headed turtle Platysternon megacephalum.</title>
        <authorList>
            <person name="Gong S."/>
        </authorList>
    </citation>
    <scope>NUCLEOTIDE SEQUENCE [LARGE SCALE GENOMIC DNA]</scope>
    <source>
        <strain evidence="2">DO16091913</strain>
        <tissue evidence="2">Muscle</tissue>
    </source>
</reference>
<organism evidence="2 3">
    <name type="scientific">Platysternon megacephalum</name>
    <name type="common">big-headed turtle</name>
    <dbReference type="NCBI Taxonomy" id="55544"/>
    <lineage>
        <taxon>Eukaryota</taxon>
        <taxon>Metazoa</taxon>
        <taxon>Chordata</taxon>
        <taxon>Craniata</taxon>
        <taxon>Vertebrata</taxon>
        <taxon>Euteleostomi</taxon>
        <taxon>Archelosauria</taxon>
        <taxon>Testudinata</taxon>
        <taxon>Testudines</taxon>
        <taxon>Cryptodira</taxon>
        <taxon>Durocryptodira</taxon>
        <taxon>Testudinoidea</taxon>
        <taxon>Platysternidae</taxon>
        <taxon>Platysternon</taxon>
    </lineage>
</organism>
<dbReference type="EMBL" id="QXTE01000016">
    <property type="protein sequence ID" value="TFK13360.1"/>
    <property type="molecule type" value="Genomic_DNA"/>
</dbReference>
<evidence type="ECO:0000313" key="2">
    <source>
        <dbReference type="EMBL" id="TFK13360.1"/>
    </source>
</evidence>
<keyword evidence="1" id="KW-0732">Signal</keyword>
<keyword evidence="3" id="KW-1185">Reference proteome</keyword>
<feature type="signal peptide" evidence="1">
    <location>
        <begin position="1"/>
        <end position="16"/>
    </location>
</feature>
<evidence type="ECO:0000256" key="1">
    <source>
        <dbReference type="SAM" id="SignalP"/>
    </source>
</evidence>
<dbReference type="AlphaFoldDB" id="A0A4D9F5P6"/>
<protein>
    <submittedName>
        <fullName evidence="2">Rab effector Noc2</fullName>
    </submittedName>
</protein>